<dbReference type="Gene3D" id="3.40.50.620">
    <property type="entry name" value="HUPs"/>
    <property type="match status" value="1"/>
</dbReference>
<dbReference type="EMBL" id="JGYD01000011">
    <property type="protein sequence ID" value="KSV18328.1"/>
    <property type="molecule type" value="Genomic_DNA"/>
</dbReference>
<dbReference type="InterPro" id="IPR030662">
    <property type="entry name" value="DPH6/MJ0570"/>
</dbReference>
<dbReference type="RefSeq" id="WP_041341122.1">
    <property type="nucleotide sequence ID" value="NZ_DICU01000003.1"/>
</dbReference>
<protein>
    <submittedName>
        <fullName evidence="2">ATPase</fullName>
    </submittedName>
</protein>
<evidence type="ECO:0000313" key="3">
    <source>
        <dbReference type="Proteomes" id="UP000053577"/>
    </source>
</evidence>
<dbReference type="PANTHER" id="PTHR12196">
    <property type="entry name" value="DOMAIN OF UNKNOWN FUNCTION 71 DUF71 -CONTAINING PROTEIN"/>
    <property type="match status" value="1"/>
</dbReference>
<dbReference type="Gene3D" id="3.90.1490.10">
    <property type="entry name" value="putative n-type atp pyrophosphatase, domain 2"/>
    <property type="match status" value="1"/>
</dbReference>
<dbReference type="InterPro" id="IPR014729">
    <property type="entry name" value="Rossmann-like_a/b/a_fold"/>
</dbReference>
<dbReference type="OrthoDB" id="3572539at2"/>
<feature type="domain" description="Diphthamide synthase" evidence="1">
    <location>
        <begin position="3"/>
        <end position="211"/>
    </location>
</feature>
<sequence>MEKAFVSWSGGKDCSLSLYRALKDGYDVRYLASMFTEGTGRLYPHHFTPELLISQAEAIGIPLEVTWTSGQEYTNNYIKMLKGFREEGITVAVFGDVSVGNPDALEHRMWVERVCQAAGMRVVLPLWDEDRESIIGDLIDSGFETLIVAADNTNLGKGWLGRKLDNELFEELKLLNASSPDGKVGLYHTLTVDGPIFRKRLEIADKKIIYKECGLYDGKPAVAPFWYLELEDCFLVDKPVLIAESAAGLE</sequence>
<dbReference type="PIRSF" id="PIRSF039123">
    <property type="entry name" value="Diphthamide_synthase"/>
    <property type="match status" value="1"/>
</dbReference>
<evidence type="ECO:0000259" key="1">
    <source>
        <dbReference type="Pfam" id="PF01902"/>
    </source>
</evidence>
<dbReference type="NCBIfam" id="TIGR00290">
    <property type="entry name" value="MJ0570_dom"/>
    <property type="match status" value="1"/>
</dbReference>
<name>A0A0V8M3I3_9CHLR</name>
<accession>A0A0V8M3I3</accession>
<dbReference type="Pfam" id="PF01902">
    <property type="entry name" value="Diphthami_syn_2"/>
    <property type="match status" value="1"/>
</dbReference>
<dbReference type="PATRIC" id="fig|61435.5.peg.520"/>
<dbReference type="InterPro" id="IPR002761">
    <property type="entry name" value="Diphthami_syn_dom"/>
</dbReference>
<dbReference type="PANTHER" id="PTHR12196:SF2">
    <property type="entry name" value="DIPHTHINE--AMMONIA LIGASE"/>
    <property type="match status" value="1"/>
</dbReference>
<reference evidence="2 3" key="1">
    <citation type="journal article" date="2015" name="Sci. Rep.">
        <title>A comparative genomics and reductive dehalogenase gene transcription study of two chloroethene-respiring bacteria, Dehalococcoides mccartyi strains MB and 11a.</title>
        <authorList>
            <person name="Low A."/>
            <person name="Shen Z."/>
            <person name="Cheng D."/>
            <person name="Rogers M.J."/>
            <person name="Lee P.K."/>
            <person name="He J."/>
        </authorList>
    </citation>
    <scope>NUCLEOTIDE SEQUENCE [LARGE SCALE GENOMIC DNA]</scope>
    <source>
        <strain evidence="2 3">MB</strain>
    </source>
</reference>
<proteinExistence type="predicted"/>
<dbReference type="CDD" id="cd01994">
    <property type="entry name" value="AANH_PF0828-like"/>
    <property type="match status" value="1"/>
</dbReference>
<dbReference type="GO" id="GO:0017183">
    <property type="term" value="P:protein histidyl modification to diphthamide"/>
    <property type="evidence" value="ECO:0007669"/>
    <property type="project" value="TreeGrafter"/>
</dbReference>
<comment type="caution">
    <text evidence="2">The sequence shown here is derived from an EMBL/GenBank/DDBJ whole genome shotgun (WGS) entry which is preliminary data.</text>
</comment>
<organism evidence="2 3">
    <name type="scientific">Dehalococcoides mccartyi</name>
    <dbReference type="NCBI Taxonomy" id="61435"/>
    <lineage>
        <taxon>Bacteria</taxon>
        <taxon>Bacillati</taxon>
        <taxon>Chloroflexota</taxon>
        <taxon>Dehalococcoidia</taxon>
        <taxon>Dehalococcoidales</taxon>
        <taxon>Dehalococcoidaceae</taxon>
        <taxon>Dehalococcoides</taxon>
    </lineage>
</organism>
<dbReference type="AlphaFoldDB" id="A0A0V8M3I3"/>
<dbReference type="GO" id="GO:0017178">
    <property type="term" value="F:diphthine-ammonia ligase activity"/>
    <property type="evidence" value="ECO:0007669"/>
    <property type="project" value="TreeGrafter"/>
</dbReference>
<dbReference type="Proteomes" id="UP000053577">
    <property type="component" value="Unassembled WGS sequence"/>
</dbReference>
<dbReference type="SUPFAM" id="SSF52402">
    <property type="entry name" value="Adenine nucleotide alpha hydrolases-like"/>
    <property type="match status" value="1"/>
</dbReference>
<gene>
    <name evidence="2" type="ORF">DA01_02570</name>
</gene>
<evidence type="ECO:0000313" key="2">
    <source>
        <dbReference type="EMBL" id="KSV18328.1"/>
    </source>
</evidence>